<dbReference type="InterPro" id="IPR046046">
    <property type="entry name" value="DUF6004"/>
</dbReference>
<reference evidence="1" key="1">
    <citation type="journal article" date="2014" name="Int. J. Syst. Evol. Microbiol.">
        <title>Complete genome sequence of Corynebacterium casei LMG S-19264T (=DSM 44701T), isolated from a smear-ripened cheese.</title>
        <authorList>
            <consortium name="US DOE Joint Genome Institute (JGI-PGF)"/>
            <person name="Walter F."/>
            <person name="Albersmeier A."/>
            <person name="Kalinowski J."/>
            <person name="Ruckert C."/>
        </authorList>
    </citation>
    <scope>NUCLEOTIDE SEQUENCE</scope>
    <source>
        <strain evidence="1">CGMCC 4.7312</strain>
    </source>
</reference>
<gene>
    <name evidence="1" type="ORF">GCM10011608_41460</name>
</gene>
<evidence type="ECO:0000313" key="2">
    <source>
        <dbReference type="Proteomes" id="UP000608890"/>
    </source>
</evidence>
<name>A0A917U3E7_9ACTN</name>
<dbReference type="Proteomes" id="UP000608890">
    <property type="component" value="Unassembled WGS sequence"/>
</dbReference>
<dbReference type="RefSeq" id="WP_189046863.1">
    <property type="nucleotide sequence ID" value="NZ_BMNB01000021.1"/>
</dbReference>
<evidence type="ECO:0000313" key="1">
    <source>
        <dbReference type="EMBL" id="GGM52281.1"/>
    </source>
</evidence>
<accession>A0A917U3E7</accession>
<keyword evidence="2" id="KW-1185">Reference proteome</keyword>
<proteinExistence type="predicted"/>
<dbReference type="AlphaFoldDB" id="A0A917U3E7"/>
<sequence>MTDTARETYESLNIEPKPLRPHILAAATVVFGDDYYGGRRETINMSGFVQMNKWPMQGFKHTVDEDGTASFGLELISAPEVGIKGFSYTLNDRIQILSNPYLPNTGHIKQIVPGKNFPAEFYIRRFGILETSTMRLAHRGVIGVKGIVDGLPPYKTPLTTPLLGRPYGDEGEVMLAHNVVGGTNLPAAWYPANDENEAVGNTPSAFFASSIGPCVSMLVDPSIIIQASTEAKIKVEVNGRTEEIELAGDYPLAAGAEILLFGPEKHDQGSGVLAQLARVALVGNSPALGGKVMLRASFFTVSGGQLGEGTEDSLSALRYPGELHFDAHFELVTPSATLYAAAPVHLAGRLKDLEPTGTVLTADHADAALRTSGGDVQARLTGVQMKLADALVGSEAYVSA</sequence>
<dbReference type="Pfam" id="PF19467">
    <property type="entry name" value="DUF6004"/>
    <property type="match status" value="1"/>
</dbReference>
<organism evidence="1 2">
    <name type="scientific">Micromonospora sonchi</name>
    <dbReference type="NCBI Taxonomy" id="1763543"/>
    <lineage>
        <taxon>Bacteria</taxon>
        <taxon>Bacillati</taxon>
        <taxon>Actinomycetota</taxon>
        <taxon>Actinomycetes</taxon>
        <taxon>Micromonosporales</taxon>
        <taxon>Micromonosporaceae</taxon>
        <taxon>Micromonospora</taxon>
    </lineage>
</organism>
<dbReference type="EMBL" id="BMNB01000021">
    <property type="protein sequence ID" value="GGM52281.1"/>
    <property type="molecule type" value="Genomic_DNA"/>
</dbReference>
<reference evidence="1" key="2">
    <citation type="submission" date="2020-09" db="EMBL/GenBank/DDBJ databases">
        <authorList>
            <person name="Sun Q."/>
            <person name="Zhou Y."/>
        </authorList>
    </citation>
    <scope>NUCLEOTIDE SEQUENCE</scope>
    <source>
        <strain evidence="1">CGMCC 4.7312</strain>
    </source>
</reference>
<comment type="caution">
    <text evidence="1">The sequence shown here is derived from an EMBL/GenBank/DDBJ whole genome shotgun (WGS) entry which is preliminary data.</text>
</comment>
<protein>
    <submittedName>
        <fullName evidence="1">Uncharacterized protein</fullName>
    </submittedName>
</protein>